<dbReference type="EMBL" id="FNPG01000036">
    <property type="protein sequence ID" value="SDY77750.1"/>
    <property type="molecule type" value="Genomic_DNA"/>
</dbReference>
<evidence type="ECO:0000256" key="4">
    <source>
        <dbReference type="ARBA" id="ARBA00022840"/>
    </source>
</evidence>
<dbReference type="PANTHER" id="PTHR41299:SF1">
    <property type="entry name" value="THIAMINE PYROPHOSPHOKINASE"/>
    <property type="match status" value="1"/>
</dbReference>
<dbReference type="GO" id="GO:0006772">
    <property type="term" value="P:thiamine metabolic process"/>
    <property type="evidence" value="ECO:0007669"/>
    <property type="project" value="UniProtKB-UniRule"/>
</dbReference>
<dbReference type="GO" id="GO:0005524">
    <property type="term" value="F:ATP binding"/>
    <property type="evidence" value="ECO:0007669"/>
    <property type="project" value="UniProtKB-KW"/>
</dbReference>
<sequence length="218" mass="24553">MNWAIVTGGEICDNYVKKIIKERNFDKVIAVDAGLDFFRRVDMQPDVIIGDFDSVDSSSKQFFINKSNIEWVTLNPMKDDTDTEHAIHYAIDNGASQIYLFGATGGRIDHLLANISLLGIGLEKNIPIIMQDSKNKVQMIQNAHNFMIKHQHEMPQHYVSLIPYTPEVKNVTLKGFKYSLNNYTMGGFNALGISNEIVDDYGVISFDDGIMLVIESVD</sequence>
<dbReference type="Proteomes" id="UP000183918">
    <property type="component" value="Unassembled WGS sequence"/>
</dbReference>
<dbReference type="SMART" id="SM00983">
    <property type="entry name" value="TPK_B1_binding"/>
    <property type="match status" value="1"/>
</dbReference>
<evidence type="ECO:0000256" key="3">
    <source>
        <dbReference type="ARBA" id="ARBA00022777"/>
    </source>
</evidence>
<keyword evidence="3 7" id="KW-0418">Kinase</keyword>
<organism evidence="7 8">
    <name type="scientific">Lachnobacterium bovis DSM 14045</name>
    <dbReference type="NCBI Taxonomy" id="1122142"/>
    <lineage>
        <taxon>Bacteria</taxon>
        <taxon>Bacillati</taxon>
        <taxon>Bacillota</taxon>
        <taxon>Clostridia</taxon>
        <taxon>Lachnospirales</taxon>
        <taxon>Lachnospiraceae</taxon>
        <taxon>Lachnobacterium</taxon>
    </lineage>
</organism>
<evidence type="ECO:0000256" key="1">
    <source>
        <dbReference type="ARBA" id="ARBA00022679"/>
    </source>
</evidence>
<reference evidence="7 8" key="1">
    <citation type="submission" date="2016-10" db="EMBL/GenBank/DDBJ databases">
        <authorList>
            <person name="de Groot N.N."/>
        </authorList>
    </citation>
    <scope>NUCLEOTIDE SEQUENCE [LARGE SCALE GENOMIC DNA]</scope>
    <source>
        <strain evidence="7 8">DSM 14045</strain>
    </source>
</reference>
<dbReference type="GO" id="GO:0030975">
    <property type="term" value="F:thiamine binding"/>
    <property type="evidence" value="ECO:0007669"/>
    <property type="project" value="InterPro"/>
</dbReference>
<dbReference type="GO" id="GO:0009229">
    <property type="term" value="P:thiamine diphosphate biosynthetic process"/>
    <property type="evidence" value="ECO:0007669"/>
    <property type="project" value="InterPro"/>
</dbReference>
<proteinExistence type="predicted"/>
<dbReference type="InterPro" id="IPR036371">
    <property type="entry name" value="TPK_B1-bd_sf"/>
</dbReference>
<evidence type="ECO:0000313" key="8">
    <source>
        <dbReference type="Proteomes" id="UP000183918"/>
    </source>
</evidence>
<dbReference type="STRING" id="1122142.SAMN02910414_02356"/>
<dbReference type="InterPro" id="IPR036759">
    <property type="entry name" value="TPK_catalytic_sf"/>
</dbReference>
<dbReference type="InterPro" id="IPR006282">
    <property type="entry name" value="Thi_PPkinase"/>
</dbReference>
<keyword evidence="8" id="KW-1185">Reference proteome</keyword>
<keyword evidence="2" id="KW-0547">Nucleotide-binding</keyword>
<dbReference type="Gene3D" id="3.40.50.10240">
    <property type="entry name" value="Thiamin pyrophosphokinase, catalytic domain"/>
    <property type="match status" value="1"/>
</dbReference>
<evidence type="ECO:0000313" key="7">
    <source>
        <dbReference type="EMBL" id="SDY77750.1"/>
    </source>
</evidence>
<dbReference type="CDD" id="cd07995">
    <property type="entry name" value="TPK"/>
    <property type="match status" value="1"/>
</dbReference>
<dbReference type="InterPro" id="IPR053149">
    <property type="entry name" value="TPK"/>
</dbReference>
<dbReference type="GO" id="GO:0016301">
    <property type="term" value="F:kinase activity"/>
    <property type="evidence" value="ECO:0007669"/>
    <property type="project" value="UniProtKB-KW"/>
</dbReference>
<dbReference type="SUPFAM" id="SSF63999">
    <property type="entry name" value="Thiamin pyrophosphokinase, catalytic domain"/>
    <property type="match status" value="1"/>
</dbReference>
<evidence type="ECO:0000259" key="6">
    <source>
        <dbReference type="SMART" id="SM00983"/>
    </source>
</evidence>
<dbReference type="PANTHER" id="PTHR41299">
    <property type="entry name" value="THIAMINE PYROPHOSPHOKINASE"/>
    <property type="match status" value="1"/>
</dbReference>
<feature type="domain" description="Thiamin pyrophosphokinase thiamin-binding" evidence="6">
    <location>
        <begin position="150"/>
        <end position="212"/>
    </location>
</feature>
<keyword evidence="1" id="KW-0808">Transferase</keyword>
<dbReference type="AlphaFoldDB" id="A0A1H3MMI6"/>
<gene>
    <name evidence="7" type="ORF">SAMN02910414_02356</name>
</gene>
<dbReference type="OrthoDB" id="9804377at2"/>
<keyword evidence="4" id="KW-0067">ATP-binding</keyword>
<dbReference type="GO" id="GO:0004788">
    <property type="term" value="F:thiamine diphosphokinase activity"/>
    <property type="evidence" value="ECO:0007669"/>
    <property type="project" value="UniProtKB-UniRule"/>
</dbReference>
<protein>
    <recommendedName>
        <fullName evidence="5">Thiamine diphosphokinase</fullName>
        <ecNumber evidence="5">2.7.6.2</ecNumber>
    </recommendedName>
</protein>
<dbReference type="Pfam" id="PF04265">
    <property type="entry name" value="TPK_B1_binding"/>
    <property type="match status" value="1"/>
</dbReference>
<dbReference type="InterPro" id="IPR007373">
    <property type="entry name" value="Thiamin_PyroPKinase_B1-bd"/>
</dbReference>
<dbReference type="Pfam" id="PF04263">
    <property type="entry name" value="TPK_catalytic"/>
    <property type="match status" value="1"/>
</dbReference>
<dbReference type="InterPro" id="IPR007371">
    <property type="entry name" value="TPK_catalytic"/>
</dbReference>
<evidence type="ECO:0000256" key="5">
    <source>
        <dbReference type="NCBIfam" id="TIGR01378"/>
    </source>
</evidence>
<dbReference type="EC" id="2.7.6.2" evidence="5"/>
<name>A0A1H3MMI6_9FIRM</name>
<dbReference type="RefSeq" id="WP_074719138.1">
    <property type="nucleotide sequence ID" value="NZ_FNPG01000036.1"/>
</dbReference>
<dbReference type="NCBIfam" id="TIGR01378">
    <property type="entry name" value="thi_PPkinase"/>
    <property type="match status" value="1"/>
</dbReference>
<accession>A0A1H3MMI6</accession>
<evidence type="ECO:0000256" key="2">
    <source>
        <dbReference type="ARBA" id="ARBA00022741"/>
    </source>
</evidence>
<dbReference type="SUPFAM" id="SSF63862">
    <property type="entry name" value="Thiamin pyrophosphokinase, substrate-binding domain"/>
    <property type="match status" value="1"/>
</dbReference>